<comment type="function">
    <text evidence="5">Catalyzes the NADPH-dependent reduction of beta-ketoacyl-ACP substrates to beta-hydroxyacyl-ACP products, the first reductive step in the elongation cycle of fatty acid biosynthesis.</text>
</comment>
<comment type="pathway">
    <text evidence="5">Lipid metabolism; fatty acid biosynthesis.</text>
</comment>
<reference evidence="7 8" key="1">
    <citation type="submission" date="2019-08" db="EMBL/GenBank/DDBJ databases">
        <title>Highly reduced genomes of protist endosymbionts show evolutionary convergence.</title>
        <authorList>
            <person name="George E."/>
            <person name="Husnik F."/>
            <person name="Tashyreva D."/>
            <person name="Prokopchuk G."/>
            <person name="Horak A."/>
            <person name="Kwong W.K."/>
            <person name="Lukes J."/>
            <person name="Keeling P.J."/>
        </authorList>
    </citation>
    <scope>NUCLEOTIDE SEQUENCE [LARGE SCALE GENOMIC DNA]</scope>
    <source>
        <strain evidence="7">1621</strain>
    </source>
</reference>
<feature type="binding site" evidence="4">
    <location>
        <begin position="149"/>
        <end position="153"/>
    </location>
    <ligand>
        <name>NADP(+)</name>
        <dbReference type="ChEBI" id="CHEBI:58349"/>
    </ligand>
</feature>
<dbReference type="GO" id="GO:0004316">
    <property type="term" value="F:3-oxoacyl-[acyl-carrier-protein] reductase (NADPH) activity"/>
    <property type="evidence" value="ECO:0007669"/>
    <property type="project" value="UniProtKB-UniRule"/>
</dbReference>
<keyword evidence="5" id="KW-0275">Fatty acid biosynthesis</keyword>
<dbReference type="InterPro" id="IPR011284">
    <property type="entry name" value="3oxo_ACP_reduc"/>
</dbReference>
<organism evidence="7 8">
    <name type="scientific">Candidatus Sneabacter namystus</name>
    <dbReference type="NCBI Taxonomy" id="2601646"/>
    <lineage>
        <taxon>Bacteria</taxon>
        <taxon>Pseudomonadati</taxon>
        <taxon>Pseudomonadota</taxon>
        <taxon>Alphaproteobacteria</taxon>
        <taxon>Rickettsiales</taxon>
        <taxon>Rickettsiaceae</taxon>
        <taxon>Rickettsieae</taxon>
        <taxon>Candidatus Sneabacter</taxon>
    </lineage>
</organism>
<evidence type="ECO:0000256" key="3">
    <source>
        <dbReference type="PIRSR" id="PIRSR611284-1"/>
    </source>
</evidence>
<dbReference type="Pfam" id="PF13561">
    <property type="entry name" value="adh_short_C2"/>
    <property type="match status" value="1"/>
</dbReference>
<dbReference type="PANTHER" id="PTHR42879:SF2">
    <property type="entry name" value="3-OXOACYL-[ACYL-CARRIER-PROTEIN] REDUCTASE FABG"/>
    <property type="match status" value="1"/>
</dbReference>
<sequence>MLSLNENSVALVTGASGSIGRAIALGLHKAGAHVVISGTNKDKLEKLGQELKNNYEIQVCDLRDIDACSALIESIPNLGILVCNAGITDDGLAIRMSDETFHKVISVNLESNFALNRQAIKSMFKRRFGRIINVASVVAISGNKGQVNYCASKAGLIGMTKSIALEVASRGITVNSVAPGFILSNMTEKLPQEYKAEIMKKIPQGRFGMPEEIANAVLYLSSTEASYITGQTLHINGGMLMI</sequence>
<dbReference type="InterPro" id="IPR020904">
    <property type="entry name" value="Sc_DH/Rdtase_CS"/>
</dbReference>
<dbReference type="PRINTS" id="PR00081">
    <property type="entry name" value="GDHRDH"/>
</dbReference>
<dbReference type="InterPro" id="IPR057326">
    <property type="entry name" value="KR_dom"/>
</dbReference>
<dbReference type="GO" id="GO:0051287">
    <property type="term" value="F:NAD binding"/>
    <property type="evidence" value="ECO:0007669"/>
    <property type="project" value="UniProtKB-UniRule"/>
</dbReference>
<keyword evidence="2 5" id="KW-0560">Oxidoreductase</keyword>
<dbReference type="AlphaFoldDB" id="A0A5C0UJK4"/>
<dbReference type="OrthoDB" id="9804774at2"/>
<evidence type="ECO:0000313" key="8">
    <source>
        <dbReference type="Proteomes" id="UP000323844"/>
    </source>
</evidence>
<evidence type="ECO:0000256" key="4">
    <source>
        <dbReference type="PIRSR" id="PIRSR611284-2"/>
    </source>
</evidence>
<dbReference type="UniPathway" id="UPA00094"/>
<feature type="binding site" evidence="4">
    <location>
        <position position="84"/>
    </location>
    <ligand>
        <name>NADP(+)</name>
        <dbReference type="ChEBI" id="CHEBI:58349"/>
    </ligand>
</feature>
<evidence type="ECO:0000259" key="6">
    <source>
        <dbReference type="SMART" id="SM00822"/>
    </source>
</evidence>
<dbReference type="SMART" id="SM00822">
    <property type="entry name" value="PKS_KR"/>
    <property type="match status" value="1"/>
</dbReference>
<keyword evidence="5" id="KW-0444">Lipid biosynthesis</keyword>
<dbReference type="RefSeq" id="WP_148952152.1">
    <property type="nucleotide sequence ID" value="NZ_CP043312.1"/>
</dbReference>
<gene>
    <name evidence="7" type="primary">fabG</name>
    <name evidence="7" type="ORF">FZC37_02545</name>
</gene>
<evidence type="ECO:0000313" key="7">
    <source>
        <dbReference type="EMBL" id="QEK39791.1"/>
    </source>
</evidence>
<feature type="active site" description="Proton acceptor" evidence="3">
    <location>
        <position position="149"/>
    </location>
</feature>
<dbReference type="EMBL" id="CP043312">
    <property type="protein sequence ID" value="QEK39791.1"/>
    <property type="molecule type" value="Genomic_DNA"/>
</dbReference>
<feature type="binding site" evidence="4">
    <location>
        <position position="39"/>
    </location>
    <ligand>
        <name>NADP(+)</name>
        <dbReference type="ChEBI" id="CHEBI:58349"/>
    </ligand>
</feature>
<dbReference type="Proteomes" id="UP000323844">
    <property type="component" value="Chromosome"/>
</dbReference>
<dbReference type="InterPro" id="IPR036291">
    <property type="entry name" value="NAD(P)-bd_dom_sf"/>
</dbReference>
<dbReference type="PROSITE" id="PS00061">
    <property type="entry name" value="ADH_SHORT"/>
    <property type="match status" value="1"/>
</dbReference>
<dbReference type="Gene3D" id="3.40.50.720">
    <property type="entry name" value="NAD(P)-binding Rossmann-like Domain"/>
    <property type="match status" value="1"/>
</dbReference>
<name>A0A5C0UJK4_9RICK</name>
<keyword evidence="5" id="KW-0276">Fatty acid metabolism</keyword>
<comment type="similarity">
    <text evidence="1 5">Belongs to the short-chain dehydrogenases/reductases (SDR) family.</text>
</comment>
<feature type="domain" description="Ketoreductase" evidence="6">
    <location>
        <begin position="8"/>
        <end position="180"/>
    </location>
</feature>
<dbReference type="PANTHER" id="PTHR42879">
    <property type="entry name" value="3-OXOACYL-(ACYL-CARRIER-PROTEIN) REDUCTASE"/>
    <property type="match status" value="1"/>
</dbReference>
<dbReference type="NCBIfam" id="NF004199">
    <property type="entry name" value="PRK05653.1-4"/>
    <property type="match status" value="1"/>
</dbReference>
<feature type="binding site" evidence="4">
    <location>
        <position position="182"/>
    </location>
    <ligand>
        <name>NADP(+)</name>
        <dbReference type="ChEBI" id="CHEBI:58349"/>
    </ligand>
</feature>
<dbReference type="InterPro" id="IPR002347">
    <property type="entry name" value="SDR_fam"/>
</dbReference>
<dbReference type="KEGG" id="snay:FZC37_02545"/>
<evidence type="ECO:0000256" key="5">
    <source>
        <dbReference type="RuleBase" id="RU366074"/>
    </source>
</evidence>
<protein>
    <recommendedName>
        <fullName evidence="5">3-oxoacyl-[acyl-carrier-protein] reductase</fullName>
        <ecNumber evidence="5">1.1.1.100</ecNumber>
    </recommendedName>
</protein>
<comment type="catalytic activity">
    <reaction evidence="5">
        <text>a (3R)-hydroxyacyl-[ACP] + NADP(+) = a 3-oxoacyl-[ACP] + NADPH + H(+)</text>
        <dbReference type="Rhea" id="RHEA:17397"/>
        <dbReference type="Rhea" id="RHEA-COMP:9916"/>
        <dbReference type="Rhea" id="RHEA-COMP:9945"/>
        <dbReference type="ChEBI" id="CHEBI:15378"/>
        <dbReference type="ChEBI" id="CHEBI:57783"/>
        <dbReference type="ChEBI" id="CHEBI:58349"/>
        <dbReference type="ChEBI" id="CHEBI:78776"/>
        <dbReference type="ChEBI" id="CHEBI:78827"/>
        <dbReference type="EC" id="1.1.1.100"/>
    </reaction>
</comment>
<dbReference type="NCBIfam" id="NF009466">
    <property type="entry name" value="PRK12826.1-2"/>
    <property type="match status" value="1"/>
</dbReference>
<proteinExistence type="inferred from homology"/>
<accession>A0A5C0UJK4</accession>
<dbReference type="SUPFAM" id="SSF51735">
    <property type="entry name" value="NAD(P)-binding Rossmann-fold domains"/>
    <property type="match status" value="1"/>
</dbReference>
<dbReference type="EC" id="1.1.1.100" evidence="5"/>
<evidence type="ECO:0000256" key="1">
    <source>
        <dbReference type="ARBA" id="ARBA00006484"/>
    </source>
</evidence>
<dbReference type="GO" id="GO:0006633">
    <property type="term" value="P:fatty acid biosynthetic process"/>
    <property type="evidence" value="ECO:0007669"/>
    <property type="project" value="UniProtKB-UniPathway"/>
</dbReference>
<comment type="subunit">
    <text evidence="5">Homotetramer.</text>
</comment>
<dbReference type="FunFam" id="3.40.50.720:FF:000173">
    <property type="entry name" value="3-oxoacyl-[acyl-carrier protein] reductase"/>
    <property type="match status" value="1"/>
</dbReference>
<dbReference type="InterPro" id="IPR050259">
    <property type="entry name" value="SDR"/>
</dbReference>
<keyword evidence="5" id="KW-0443">Lipid metabolism</keyword>
<keyword evidence="8" id="KW-1185">Reference proteome</keyword>
<evidence type="ECO:0000256" key="2">
    <source>
        <dbReference type="ARBA" id="ARBA00023002"/>
    </source>
</evidence>
<dbReference type="NCBIfam" id="TIGR01830">
    <property type="entry name" value="3oxo_ACP_reduc"/>
    <property type="match status" value="1"/>
</dbReference>
<keyword evidence="4 5" id="KW-0521">NADP</keyword>
<dbReference type="CDD" id="cd05333">
    <property type="entry name" value="BKR_SDR_c"/>
    <property type="match status" value="1"/>
</dbReference>
<dbReference type="PRINTS" id="PR00080">
    <property type="entry name" value="SDRFAMILY"/>
</dbReference>